<gene>
    <name evidence="2" type="ORF">FHR98_000361</name>
</gene>
<keyword evidence="2" id="KW-0255">Endonuclease</keyword>
<proteinExistence type="predicted"/>
<evidence type="ECO:0000313" key="3">
    <source>
        <dbReference type="Proteomes" id="UP000581135"/>
    </source>
</evidence>
<keyword evidence="3" id="KW-1185">Reference proteome</keyword>
<dbReference type="Gene3D" id="2.40.50.90">
    <property type="match status" value="1"/>
</dbReference>
<dbReference type="EMBL" id="JACHXA010000001">
    <property type="protein sequence ID" value="MBB3064096.1"/>
    <property type="molecule type" value="Genomic_DNA"/>
</dbReference>
<dbReference type="InterPro" id="IPR035437">
    <property type="entry name" value="SNase_OB-fold_sf"/>
</dbReference>
<organism evidence="2 3">
    <name type="scientific">Limibacillus halophilus</name>
    <dbReference type="NCBI Taxonomy" id="1579333"/>
    <lineage>
        <taxon>Bacteria</taxon>
        <taxon>Pseudomonadati</taxon>
        <taxon>Pseudomonadota</taxon>
        <taxon>Alphaproteobacteria</taxon>
        <taxon>Rhodospirillales</taxon>
        <taxon>Rhodovibrionaceae</taxon>
        <taxon>Limibacillus</taxon>
    </lineage>
</organism>
<reference evidence="2 3" key="1">
    <citation type="submission" date="2020-08" db="EMBL/GenBank/DDBJ databases">
        <title>Genomic Encyclopedia of Type Strains, Phase III (KMG-III): the genomes of soil and plant-associated and newly described type strains.</title>
        <authorList>
            <person name="Whitman W."/>
        </authorList>
    </citation>
    <scope>NUCLEOTIDE SEQUENCE [LARGE SCALE GENOMIC DNA]</scope>
    <source>
        <strain evidence="2 3">CECT 8803</strain>
    </source>
</reference>
<dbReference type="AlphaFoldDB" id="A0A839SRX3"/>
<accession>A0A839SRX3</accession>
<evidence type="ECO:0000256" key="1">
    <source>
        <dbReference type="SAM" id="SignalP"/>
    </source>
</evidence>
<dbReference type="GO" id="GO:0004519">
    <property type="term" value="F:endonuclease activity"/>
    <property type="evidence" value="ECO:0007669"/>
    <property type="project" value="UniProtKB-KW"/>
</dbReference>
<feature type="chain" id="PRO_5032888709" evidence="1">
    <location>
        <begin position="23"/>
        <end position="143"/>
    </location>
</feature>
<dbReference type="Proteomes" id="UP000581135">
    <property type="component" value="Unassembled WGS sequence"/>
</dbReference>
<keyword evidence="1" id="KW-0732">Signal</keyword>
<protein>
    <submittedName>
        <fullName evidence="2">Endonuclease YncB(Thermonuclease family)</fullName>
    </submittedName>
</protein>
<comment type="caution">
    <text evidence="2">The sequence shown here is derived from an EMBL/GenBank/DDBJ whole genome shotgun (WGS) entry which is preliminary data.</text>
</comment>
<sequence>MHKSLIALGAMIMALTALPAASQPVYLEGGVLRVTSGDSLQAAGFDIQLAGIYAPEPGVLYGHTAQTKLAAVLAGESVRCSLTGQTGAQGREIAHCTLGDQDLSAVAVKAGAALDCTAQSGGAYKAMEQQSMRDRVPLPAHCR</sequence>
<name>A0A839SRX3_9PROT</name>
<feature type="signal peptide" evidence="1">
    <location>
        <begin position="1"/>
        <end position="22"/>
    </location>
</feature>
<keyword evidence="2" id="KW-0540">Nuclease</keyword>
<keyword evidence="2" id="KW-0378">Hydrolase</keyword>
<dbReference type="SUPFAM" id="SSF50199">
    <property type="entry name" value="Staphylococcal nuclease"/>
    <property type="match status" value="1"/>
</dbReference>
<dbReference type="RefSeq" id="WP_183414910.1">
    <property type="nucleotide sequence ID" value="NZ_JACHXA010000001.1"/>
</dbReference>
<evidence type="ECO:0000313" key="2">
    <source>
        <dbReference type="EMBL" id="MBB3064096.1"/>
    </source>
</evidence>